<sequence length="112" mass="12473">MSAHVNGSEARTAFQAVPSVACHPIGAVQVVQGSNDCGECGDHSTQITRSFEMNYFQQFYGSSQVCAAGLLTLDPRKKERSKVNQPGARAKWIWYVFVSLKYFLLNFCEIFT</sequence>
<dbReference type="EMBL" id="KZ353096">
    <property type="protein sequence ID" value="PIO61737.1"/>
    <property type="molecule type" value="Genomic_DNA"/>
</dbReference>
<reference evidence="1 2" key="1">
    <citation type="submission" date="2015-09" db="EMBL/GenBank/DDBJ databases">
        <title>Draft genome of the parasitic nematode Teladorsagia circumcincta isolate WARC Sus (inbred).</title>
        <authorList>
            <person name="Mitreva M."/>
        </authorList>
    </citation>
    <scope>NUCLEOTIDE SEQUENCE [LARGE SCALE GENOMIC DNA]</scope>
    <source>
        <strain evidence="1 2">S</strain>
    </source>
</reference>
<dbReference type="Proteomes" id="UP000230423">
    <property type="component" value="Unassembled WGS sequence"/>
</dbReference>
<gene>
    <name evidence="1" type="ORF">TELCIR_16730</name>
</gene>
<dbReference type="AlphaFoldDB" id="A0A2G9TUY3"/>
<organism evidence="1 2">
    <name type="scientific">Teladorsagia circumcincta</name>
    <name type="common">Brown stomach worm</name>
    <name type="synonym">Ostertagia circumcincta</name>
    <dbReference type="NCBI Taxonomy" id="45464"/>
    <lineage>
        <taxon>Eukaryota</taxon>
        <taxon>Metazoa</taxon>
        <taxon>Ecdysozoa</taxon>
        <taxon>Nematoda</taxon>
        <taxon>Chromadorea</taxon>
        <taxon>Rhabditida</taxon>
        <taxon>Rhabditina</taxon>
        <taxon>Rhabditomorpha</taxon>
        <taxon>Strongyloidea</taxon>
        <taxon>Trichostrongylidae</taxon>
        <taxon>Teladorsagia</taxon>
    </lineage>
</organism>
<dbReference type="Gene3D" id="3.30.230.10">
    <property type="match status" value="1"/>
</dbReference>
<name>A0A2G9TUY3_TELCI</name>
<dbReference type="GO" id="GO:0003735">
    <property type="term" value="F:structural constituent of ribosome"/>
    <property type="evidence" value="ECO:0007669"/>
    <property type="project" value="InterPro"/>
</dbReference>
<dbReference type="GO" id="GO:0006412">
    <property type="term" value="P:translation"/>
    <property type="evidence" value="ECO:0007669"/>
    <property type="project" value="InterPro"/>
</dbReference>
<proteinExistence type="predicted"/>
<dbReference type="InterPro" id="IPR000754">
    <property type="entry name" value="Ribosomal_uS9"/>
</dbReference>
<accession>A0A2G9TUY3</accession>
<evidence type="ECO:0000313" key="1">
    <source>
        <dbReference type="EMBL" id="PIO61737.1"/>
    </source>
</evidence>
<keyword evidence="2" id="KW-1185">Reference proteome</keyword>
<dbReference type="GO" id="GO:0005840">
    <property type="term" value="C:ribosome"/>
    <property type="evidence" value="ECO:0007669"/>
    <property type="project" value="InterPro"/>
</dbReference>
<dbReference type="InterPro" id="IPR014721">
    <property type="entry name" value="Ribsml_uS5_D2-typ_fold_subgr"/>
</dbReference>
<evidence type="ECO:0000313" key="2">
    <source>
        <dbReference type="Proteomes" id="UP000230423"/>
    </source>
</evidence>
<protein>
    <submittedName>
        <fullName evidence="1">Uncharacterized protein</fullName>
    </submittedName>
</protein>
<dbReference type="Pfam" id="PF00380">
    <property type="entry name" value="Ribosomal_S9"/>
    <property type="match status" value="1"/>
</dbReference>
<dbReference type="OrthoDB" id="10254627at2759"/>